<dbReference type="SUPFAM" id="SSF53850">
    <property type="entry name" value="Periplasmic binding protein-like II"/>
    <property type="match status" value="2"/>
</dbReference>
<dbReference type="GO" id="GO:0006826">
    <property type="term" value="P:iron ion transport"/>
    <property type="evidence" value="ECO:0007669"/>
    <property type="project" value="TreeGrafter"/>
</dbReference>
<dbReference type="Gene3D" id="3.40.190.10">
    <property type="entry name" value="Periplasmic binding protein-like II"/>
    <property type="match status" value="5"/>
</dbReference>
<dbReference type="Proteomes" id="UP000094527">
    <property type="component" value="Unassembled WGS sequence"/>
</dbReference>
<feature type="chain" id="PRO_5008904562" evidence="4">
    <location>
        <begin position="25"/>
        <end position="868"/>
    </location>
</feature>
<gene>
    <name evidence="6" type="ORF">Ocin01_09866</name>
</gene>
<evidence type="ECO:0000259" key="5">
    <source>
        <dbReference type="PROSITE" id="PS51408"/>
    </source>
</evidence>
<organism evidence="6 7">
    <name type="scientific">Orchesella cincta</name>
    <name type="common">Springtail</name>
    <name type="synonym">Podura cincta</name>
    <dbReference type="NCBI Taxonomy" id="48709"/>
    <lineage>
        <taxon>Eukaryota</taxon>
        <taxon>Metazoa</taxon>
        <taxon>Ecdysozoa</taxon>
        <taxon>Arthropoda</taxon>
        <taxon>Hexapoda</taxon>
        <taxon>Collembola</taxon>
        <taxon>Entomobryomorpha</taxon>
        <taxon>Entomobryoidea</taxon>
        <taxon>Orchesellidae</taxon>
        <taxon>Orchesellinae</taxon>
        <taxon>Orchesella</taxon>
    </lineage>
</organism>
<evidence type="ECO:0000313" key="7">
    <source>
        <dbReference type="Proteomes" id="UP000094527"/>
    </source>
</evidence>
<feature type="domain" description="Transferrin-like" evidence="5">
    <location>
        <begin position="486"/>
        <end position="838"/>
    </location>
</feature>
<dbReference type="Pfam" id="PF00405">
    <property type="entry name" value="Transferrin"/>
    <property type="match status" value="3"/>
</dbReference>
<dbReference type="FunFam" id="3.40.190.10:FF:000095">
    <property type="entry name" value="Lactotransferrin"/>
    <property type="match status" value="1"/>
</dbReference>
<dbReference type="InterPro" id="IPR001156">
    <property type="entry name" value="Transferrin-like_dom"/>
</dbReference>
<name>A0A1D2MUT0_ORCCI</name>
<dbReference type="SMART" id="SM00094">
    <property type="entry name" value="TR_FER"/>
    <property type="match status" value="2"/>
</dbReference>
<keyword evidence="7" id="KW-1185">Reference proteome</keyword>
<dbReference type="PANTHER" id="PTHR11485">
    <property type="entry name" value="TRANSFERRIN"/>
    <property type="match status" value="1"/>
</dbReference>
<protein>
    <submittedName>
        <fullName evidence="6">Melanotransferrin</fullName>
    </submittedName>
</protein>
<dbReference type="PRINTS" id="PR00422">
    <property type="entry name" value="TRANSFERRIN"/>
</dbReference>
<proteinExistence type="predicted"/>
<dbReference type="GO" id="GO:0005886">
    <property type="term" value="C:plasma membrane"/>
    <property type="evidence" value="ECO:0007669"/>
    <property type="project" value="TreeGrafter"/>
</dbReference>
<dbReference type="AlphaFoldDB" id="A0A1D2MUT0"/>
<feature type="region of interest" description="Disordered" evidence="3">
    <location>
        <begin position="329"/>
        <end position="348"/>
    </location>
</feature>
<dbReference type="EMBL" id="LJIJ01000501">
    <property type="protein sequence ID" value="ODM96803.1"/>
    <property type="molecule type" value="Genomic_DNA"/>
</dbReference>
<dbReference type="STRING" id="48709.A0A1D2MUT0"/>
<keyword evidence="4" id="KW-0732">Signal</keyword>
<dbReference type="OMA" id="CPVPAMT"/>
<evidence type="ECO:0000256" key="3">
    <source>
        <dbReference type="SAM" id="MobiDB-lite"/>
    </source>
</evidence>
<dbReference type="GO" id="GO:0005615">
    <property type="term" value="C:extracellular space"/>
    <property type="evidence" value="ECO:0007669"/>
    <property type="project" value="TreeGrafter"/>
</dbReference>
<feature type="domain" description="Transferrin-like" evidence="5">
    <location>
        <begin position="38"/>
        <end position="481"/>
    </location>
</feature>
<dbReference type="GO" id="GO:0005769">
    <property type="term" value="C:early endosome"/>
    <property type="evidence" value="ECO:0007669"/>
    <property type="project" value="TreeGrafter"/>
</dbReference>
<accession>A0A1D2MUT0</accession>
<dbReference type="GO" id="GO:0055037">
    <property type="term" value="C:recycling endosome"/>
    <property type="evidence" value="ECO:0007669"/>
    <property type="project" value="TreeGrafter"/>
</dbReference>
<dbReference type="OrthoDB" id="9981115at2759"/>
<reference evidence="6 7" key="1">
    <citation type="journal article" date="2016" name="Genome Biol. Evol.">
        <title>Gene Family Evolution Reflects Adaptation to Soil Environmental Stressors in the Genome of the Collembolan Orchesella cincta.</title>
        <authorList>
            <person name="Faddeeva-Vakhrusheva A."/>
            <person name="Derks M.F."/>
            <person name="Anvar S.Y."/>
            <person name="Agamennone V."/>
            <person name="Suring W."/>
            <person name="Smit S."/>
            <person name="van Straalen N.M."/>
            <person name="Roelofs D."/>
        </authorList>
    </citation>
    <scope>NUCLEOTIDE SEQUENCE [LARGE SCALE GENOMIC DNA]</scope>
    <source>
        <tissue evidence="6">Mixed pool</tissue>
    </source>
</reference>
<keyword evidence="2" id="KW-0964">Secreted</keyword>
<feature type="signal peptide" evidence="4">
    <location>
        <begin position="1"/>
        <end position="24"/>
    </location>
</feature>
<dbReference type="PROSITE" id="PS51408">
    <property type="entry name" value="TRANSFERRIN_LIKE_4"/>
    <property type="match status" value="2"/>
</dbReference>
<comment type="caution">
    <text evidence="6">The sequence shown here is derived from an EMBL/GenBank/DDBJ whole genome shotgun (WGS) entry which is preliminary data.</text>
</comment>
<sequence>MTWKGFLFVLVACLAGTVVDFVDSQSLPVVLERDENILIWCTINVEEQAKCEALSEVLRTSVIFGDNGRPLDIFTLNCTMMPSKDDCMLLLDNNYADITSLDPGEVFMGGRYHSLVPILKEMYAVEGSGQQDYMYAVAIIPKNSTIAQLTDVRGKKACFAGVATMAGWVLPIDKLMKNGGMEISDCNNHVKNALEYFGPGCAVNSLTDKYNPLGDNSDKLCDICGSELPGVRCTSTDPYAGYEGAIACLLDRGEIAFVNHMTPREYFAAVNAYRPPPLDPNNPNSYTSTEFPFYANRGQQGRQFGNPFVNNQNQGFNSTSTFLNNRGFVSDDNSPDSDDEPILSTLKGNSRPKIRSYNEFRQHYELLCLDGSRRDVDDWKSCNWDRVPAHAIVTSSIKSPRLRRRYQRYLQGIVKQFGPSSTGQGFNTNFNLMESAPRYGNRTNLLMQDSTQNLQQVREEDQTYIKYLQDQIKPILDIRSCPVNRVILCVTSEAELMKCIKMRTALHAQLLKPEMSCYKAHSHINCMQSISHGDADAAVLDAGDIYTAGLHFGLVPVMQEVYNTRDSKIGEPEYYAVAVAYQGDPDTELTYLKGKYSCHSGMNHAAGWIIPMAYLISSGRMRNYGCDAVMAASQYFTKSCVPGALSNESSYGTEHNNLCDLCRGQSYSYCSRDASEDFYGFTGAFRCLVEGGGQVAFVKHTTIMEATDGKRRETWARNTLSGDYELLCRDGTRAPATDYERCNLGKVEANAVVVRPSMTEANEKVVNATINLFLYAQQLYGRKYEDDFSFAMFFSPPPYSDLIFQDAAQRLQIVPKNKRNYRAYLRKEFLKARALVDCHASAVRVISNPFPFLWTSMLTFVFYRWVIE</sequence>
<comment type="subcellular location">
    <subcellularLocation>
        <location evidence="1">Secreted</location>
    </subcellularLocation>
</comment>
<dbReference type="CDD" id="cd13529">
    <property type="entry name" value="PBP2_transferrin"/>
    <property type="match status" value="2"/>
</dbReference>
<dbReference type="PANTHER" id="PTHR11485:SF29">
    <property type="entry name" value="TRANSFERRIN 2"/>
    <property type="match status" value="1"/>
</dbReference>
<evidence type="ECO:0000256" key="4">
    <source>
        <dbReference type="SAM" id="SignalP"/>
    </source>
</evidence>
<evidence type="ECO:0000256" key="1">
    <source>
        <dbReference type="ARBA" id="ARBA00004613"/>
    </source>
</evidence>
<evidence type="ECO:0000256" key="2">
    <source>
        <dbReference type="ARBA" id="ARBA00022525"/>
    </source>
</evidence>
<evidence type="ECO:0000313" key="6">
    <source>
        <dbReference type="EMBL" id="ODM96803.1"/>
    </source>
</evidence>